<dbReference type="SUPFAM" id="SSF53474">
    <property type="entry name" value="alpha/beta-Hydrolases"/>
    <property type="match status" value="1"/>
</dbReference>
<proteinExistence type="predicted"/>
<sequence length="553" mass="56548">MSLHIANQLSTADQLRLDNRFAVALQPPPQLQQVANHYPQGDGSFASQVSGTQPQPDLDLQLAMMANDVYAADNPQTEQALAEAGWTQLEPSADGSSLVDAQGNEIPIDPALLSTSEGFDAAIYQNDQGQYVVAYRGTDDWGLAPSGDADDNVLQGLGFESGQYRDAVALAEAAHRAFGNGNVAFTGHSLGGGLASAASLSTGVPGVTFNASGLSDQTLESLGFNPNAVREDAADSGQLRRYIVNGDPLNAAQQDLPIIPFLGMSPPNAVGHELRIDPPAGMGGLGDLKALHGGGGDGASYVDALRQNTAYDPSTRPTGPEQFGDAVNNGLDRIGDLAGDLLTAGGRPGLGWATDQLLDVGGDVLGETISVVGNVGRDGLERLGEYNLNQLGSVIRQGQDVVGDLWSNGSEMVDGFGQAGSEFAQGDNVDGVAQVIGDVLDFGIDSVGDIADGALGLVGDTTQNLANAGGGLLRDIGDATGLDAPLDAVAGFVEGGGQVVSDVADAVGGAIDTVTDVVGDGVEVVADFVGDVGQATTDGVQWLGKTLNPRNWF</sequence>
<accession>A0ABQ2EMJ3</accession>
<reference evidence="2" key="1">
    <citation type="journal article" date="2019" name="Int. J. Syst. Evol. Microbiol.">
        <title>The Global Catalogue of Microorganisms (GCM) 10K type strain sequencing project: providing services to taxonomists for standard genome sequencing and annotation.</title>
        <authorList>
            <consortium name="The Broad Institute Genomics Platform"/>
            <consortium name="The Broad Institute Genome Sequencing Center for Infectious Disease"/>
            <person name="Wu L."/>
            <person name="Ma J."/>
        </authorList>
    </citation>
    <scope>NUCLEOTIDE SEQUENCE [LARGE SCALE GENOMIC DNA]</scope>
    <source>
        <strain evidence="2">CGMCC 1.8985</strain>
    </source>
</reference>
<dbReference type="RefSeq" id="WP_132987166.1">
    <property type="nucleotide sequence ID" value="NZ_BMME01000002.1"/>
</dbReference>
<evidence type="ECO:0000313" key="2">
    <source>
        <dbReference type="Proteomes" id="UP000599009"/>
    </source>
</evidence>
<dbReference type="InterPro" id="IPR029058">
    <property type="entry name" value="AB_hydrolase_fold"/>
</dbReference>
<evidence type="ECO:0008006" key="3">
    <source>
        <dbReference type="Google" id="ProtNLM"/>
    </source>
</evidence>
<comment type="caution">
    <text evidence="1">The sequence shown here is derived from an EMBL/GenBank/DDBJ whole genome shotgun (WGS) entry which is preliminary data.</text>
</comment>
<dbReference type="Gene3D" id="3.40.50.1820">
    <property type="entry name" value="alpha/beta hydrolase"/>
    <property type="match status" value="1"/>
</dbReference>
<organism evidence="1 2">
    <name type="scientific">Luteimonas terricola</name>
    <dbReference type="NCBI Taxonomy" id="645597"/>
    <lineage>
        <taxon>Bacteria</taxon>
        <taxon>Pseudomonadati</taxon>
        <taxon>Pseudomonadota</taxon>
        <taxon>Gammaproteobacteria</taxon>
        <taxon>Lysobacterales</taxon>
        <taxon>Lysobacteraceae</taxon>
        <taxon>Luteimonas</taxon>
    </lineage>
</organism>
<dbReference type="Pfam" id="PF26363">
    <property type="entry name" value="Phospholipase-like"/>
    <property type="match status" value="1"/>
</dbReference>
<evidence type="ECO:0000313" key="1">
    <source>
        <dbReference type="EMBL" id="GGK16399.1"/>
    </source>
</evidence>
<name>A0ABQ2EMJ3_9GAMM</name>
<dbReference type="EMBL" id="BMME01000002">
    <property type="protein sequence ID" value="GGK16399.1"/>
    <property type="molecule type" value="Genomic_DNA"/>
</dbReference>
<protein>
    <recommendedName>
        <fullName evidence="3">DUF2974 domain-containing protein</fullName>
    </recommendedName>
</protein>
<dbReference type="Proteomes" id="UP000599009">
    <property type="component" value="Unassembled WGS sequence"/>
</dbReference>
<gene>
    <name evidence="1" type="ORF">GCM10011394_27060</name>
</gene>
<keyword evidence="2" id="KW-1185">Reference proteome</keyword>